<dbReference type="InterPro" id="IPR022283">
    <property type="entry name" value="PRTRC_protein-F"/>
</dbReference>
<reference evidence="2" key="1">
    <citation type="journal article" date="2019" name="Int. J. Syst. Evol. Microbiol.">
        <title>The Global Catalogue of Microorganisms (GCM) 10K type strain sequencing project: providing services to taxonomists for standard genome sequencing and annotation.</title>
        <authorList>
            <consortium name="The Broad Institute Genomics Platform"/>
            <consortium name="The Broad Institute Genome Sequencing Center for Infectious Disease"/>
            <person name="Wu L."/>
            <person name="Ma J."/>
        </authorList>
    </citation>
    <scope>NUCLEOTIDE SEQUENCE [LARGE SCALE GENOMIC DNA]</scope>
    <source>
        <strain evidence="2">CGMCC 4.5798</strain>
    </source>
</reference>
<name>A0ABW0S2S8_9BURK</name>
<comment type="caution">
    <text evidence="1">The sequence shown here is derived from an EMBL/GenBank/DDBJ whole genome shotgun (WGS) entry which is preliminary data.</text>
</comment>
<keyword evidence="2" id="KW-1185">Reference proteome</keyword>
<dbReference type="Proteomes" id="UP001596086">
    <property type="component" value="Unassembled WGS sequence"/>
</dbReference>
<accession>A0ABW0S2S8</accession>
<gene>
    <name evidence="1" type="ORF">ACFPO9_17100</name>
</gene>
<proteinExistence type="predicted"/>
<organism evidence="1 2">
    <name type="scientific">Massilia aerilata</name>
    <dbReference type="NCBI Taxonomy" id="453817"/>
    <lineage>
        <taxon>Bacteria</taxon>
        <taxon>Pseudomonadati</taxon>
        <taxon>Pseudomonadota</taxon>
        <taxon>Betaproteobacteria</taxon>
        <taxon>Burkholderiales</taxon>
        <taxon>Oxalobacteraceae</taxon>
        <taxon>Telluria group</taxon>
        <taxon>Massilia</taxon>
    </lineage>
</organism>
<dbReference type="Pfam" id="PF14456">
    <property type="entry name" value="alpha-hel2"/>
    <property type="match status" value="1"/>
</dbReference>
<dbReference type="RefSeq" id="WP_379772520.1">
    <property type="nucleotide sequence ID" value="NZ_JBHSMZ010000014.1"/>
</dbReference>
<evidence type="ECO:0000313" key="1">
    <source>
        <dbReference type="EMBL" id="MFC5550235.1"/>
    </source>
</evidence>
<evidence type="ECO:0000313" key="2">
    <source>
        <dbReference type="Proteomes" id="UP001596086"/>
    </source>
</evidence>
<sequence length="372" mass="42080">MQLNINELLHLKKAIPSLSLPTNFQLPALHESIPRKAQQITYETDFGSLGHQLLAAGIIEPEAISEDAANAKQIVEQGLRAWFMHRIGRLQHMRFDVRVLDAEYANVAARDGGWENLTFDNATIALTGDVTEMRFVRDIAHHVEALVPELFLTAYTELAEAGYRTVEIQQPIRILEMEAAYSLWGNDLWSVTDEEAREELLERYGEEETTDYYMPDDMLKAYGHGFCFTGNRIGKPVKKRRKFPDLKLKKLARHKDSTVAGIASQLLKLRQARKRVRELGASFNQADDCGTRPMYVGCILLFSGDDRETHFMDDESQHLMESGEGTDIYTLDQLPVTAAELKTHFQKIDALLDLIAQMDALIPKISYAPGAE</sequence>
<protein>
    <recommendedName>
        <fullName evidence="3">PRTRC system protein F</fullName>
    </recommendedName>
</protein>
<evidence type="ECO:0008006" key="3">
    <source>
        <dbReference type="Google" id="ProtNLM"/>
    </source>
</evidence>
<dbReference type="EMBL" id="JBHSMZ010000014">
    <property type="protein sequence ID" value="MFC5550235.1"/>
    <property type="molecule type" value="Genomic_DNA"/>
</dbReference>